<dbReference type="PANTHER" id="PTHR44757:SF2">
    <property type="entry name" value="BIOFILM ARCHITECTURE MAINTENANCE PROTEIN MBAA"/>
    <property type="match status" value="1"/>
</dbReference>
<dbReference type="InterPro" id="IPR035919">
    <property type="entry name" value="EAL_sf"/>
</dbReference>
<dbReference type="PROSITE" id="PS50887">
    <property type="entry name" value="GGDEF"/>
    <property type="match status" value="1"/>
</dbReference>
<dbReference type="SMART" id="SM00091">
    <property type="entry name" value="PAS"/>
    <property type="match status" value="1"/>
</dbReference>
<feature type="domain" description="EAL" evidence="3">
    <location>
        <begin position="368"/>
        <end position="622"/>
    </location>
</feature>
<evidence type="ECO:0000313" key="6">
    <source>
        <dbReference type="Proteomes" id="UP001165263"/>
    </source>
</evidence>
<dbReference type="SUPFAM" id="SSF55785">
    <property type="entry name" value="PYP-like sensor domain (PAS domain)"/>
    <property type="match status" value="1"/>
</dbReference>
<accession>A0ABT2BZE1</accession>
<dbReference type="InterPro" id="IPR052155">
    <property type="entry name" value="Biofilm_reg_signaling"/>
</dbReference>
<dbReference type="PANTHER" id="PTHR44757">
    <property type="entry name" value="DIGUANYLATE CYCLASE DGCP"/>
    <property type="match status" value="1"/>
</dbReference>
<dbReference type="Gene3D" id="3.30.450.20">
    <property type="entry name" value="PAS domain"/>
    <property type="match status" value="1"/>
</dbReference>
<evidence type="ECO:0000259" key="1">
    <source>
        <dbReference type="PROSITE" id="PS50112"/>
    </source>
</evidence>
<dbReference type="NCBIfam" id="TIGR00254">
    <property type="entry name" value="GGDEF"/>
    <property type="match status" value="1"/>
</dbReference>
<dbReference type="PROSITE" id="PS50112">
    <property type="entry name" value="PAS"/>
    <property type="match status" value="1"/>
</dbReference>
<evidence type="ECO:0000313" key="5">
    <source>
        <dbReference type="EMBL" id="MCS0630500.1"/>
    </source>
</evidence>
<dbReference type="Gene3D" id="3.30.70.270">
    <property type="match status" value="1"/>
</dbReference>
<dbReference type="InterPro" id="IPR000160">
    <property type="entry name" value="GGDEF_dom"/>
</dbReference>
<dbReference type="InterPro" id="IPR012226">
    <property type="entry name" value="Diguanyl_cyclase/Pdiesterase"/>
</dbReference>
<reference evidence="5" key="1">
    <citation type="submission" date="2022-08" db="EMBL/GenBank/DDBJ databases">
        <title>Reclassification of Massilia species as members of the genera Telluria, Duganella, Pseudoduganella, Mokoshia gen. nov. and Zemynaea gen. nov. using orthogonal and non-orthogonal genome-based approaches.</title>
        <authorList>
            <person name="Bowman J.P."/>
        </authorList>
    </citation>
    <scope>NUCLEOTIDE SEQUENCE</scope>
    <source>
        <strain evidence="5">LMG 11547</strain>
    </source>
</reference>
<keyword evidence="6" id="KW-1185">Reference proteome</keyword>
<dbReference type="SUPFAM" id="SSF55073">
    <property type="entry name" value="Nucleotide cyclase"/>
    <property type="match status" value="1"/>
</dbReference>
<evidence type="ECO:0000259" key="2">
    <source>
        <dbReference type="PROSITE" id="PS50113"/>
    </source>
</evidence>
<dbReference type="PROSITE" id="PS50883">
    <property type="entry name" value="EAL"/>
    <property type="match status" value="1"/>
</dbReference>
<dbReference type="InterPro" id="IPR001633">
    <property type="entry name" value="EAL_dom"/>
</dbReference>
<dbReference type="CDD" id="cd01948">
    <property type="entry name" value="EAL"/>
    <property type="match status" value="1"/>
</dbReference>
<dbReference type="Pfam" id="PF00990">
    <property type="entry name" value="GGDEF"/>
    <property type="match status" value="1"/>
</dbReference>
<dbReference type="Proteomes" id="UP001165263">
    <property type="component" value="Unassembled WGS sequence"/>
</dbReference>
<dbReference type="Gene3D" id="3.20.20.450">
    <property type="entry name" value="EAL domain"/>
    <property type="match status" value="1"/>
</dbReference>
<dbReference type="EMBL" id="JANUHC010000004">
    <property type="protein sequence ID" value="MCS0630500.1"/>
    <property type="molecule type" value="Genomic_DNA"/>
</dbReference>
<protein>
    <submittedName>
        <fullName evidence="5">EAL domain-containing protein</fullName>
    </submittedName>
</protein>
<sequence>MEPKRRGHRPESAHPAPAMPLGWLGRLAIGAGAAAAAYACGRAQGTRSARGVADERTADLGRTAEALHLYQRAIESSANPVTLIDARVPGARIIHVNPAFTRMHGYEADEVLGMPLEYLAHDVDDQPGLHELRNAIAEGRETHASLHLRRKDGTPYHEEAYLAPVNDANGATEFFVILEYDVTVAKQYEAALEHRARHDMLTGLPNRVALADRIDRALAFARADAAPVWVAVLDLDQFKHVNDSLGAAAGDRLLCQAGERMLAAVGPTDTVARTGDDEFVLLFENRAVESQAEAAVRKVLAAIAEPFCEGGQRVFLTCSAGIASYPADGGDADSLVKYAQIAMYRAKESGRNTLSFYLPSMNERALERMALLDAMRNAMSAGQFELHYQPQVDLASGAVIGMEALIRWRHPRMGALGPDRFIALAEETGLIVPLGTWVLRAACAQAAAWQRNGLGALRIAVNLSSRQFKDAGLPQLIADILHETGLPAASLEIELTESLMMEDADTAVATMRALKRMGVHLSIDDFGTGYSSLSYLKRFPVDVLKIDQSFVRDIGHDANSAAMVAAMISLSHELGLRVIAEGVETRAQWDYLLGRGCDEIQGYYFSRPLCGSEFERLVRERGNVQRIA</sequence>
<dbReference type="PROSITE" id="PS50113">
    <property type="entry name" value="PAC"/>
    <property type="match status" value="1"/>
</dbReference>
<dbReference type="Pfam" id="PF13426">
    <property type="entry name" value="PAS_9"/>
    <property type="match status" value="1"/>
</dbReference>
<evidence type="ECO:0000259" key="4">
    <source>
        <dbReference type="PROSITE" id="PS50887"/>
    </source>
</evidence>
<dbReference type="NCBIfam" id="TIGR00229">
    <property type="entry name" value="sensory_box"/>
    <property type="match status" value="1"/>
</dbReference>
<dbReference type="SUPFAM" id="SSF141868">
    <property type="entry name" value="EAL domain-like"/>
    <property type="match status" value="1"/>
</dbReference>
<dbReference type="CDD" id="cd00130">
    <property type="entry name" value="PAS"/>
    <property type="match status" value="1"/>
</dbReference>
<dbReference type="PIRSF" id="PIRSF005925">
    <property type="entry name" value="Dos"/>
    <property type="match status" value="1"/>
</dbReference>
<dbReference type="InterPro" id="IPR043128">
    <property type="entry name" value="Rev_trsase/Diguanyl_cyclase"/>
</dbReference>
<organism evidence="5 6">
    <name type="scientific">Telluria mixta</name>
    <dbReference type="NCBI Taxonomy" id="34071"/>
    <lineage>
        <taxon>Bacteria</taxon>
        <taxon>Pseudomonadati</taxon>
        <taxon>Pseudomonadota</taxon>
        <taxon>Betaproteobacteria</taxon>
        <taxon>Burkholderiales</taxon>
        <taxon>Oxalobacteraceae</taxon>
        <taxon>Telluria group</taxon>
        <taxon>Telluria</taxon>
    </lineage>
</organism>
<dbReference type="RefSeq" id="WP_259449603.1">
    <property type="nucleotide sequence ID" value="NZ_CP119520.1"/>
</dbReference>
<dbReference type="InterPro" id="IPR035965">
    <property type="entry name" value="PAS-like_dom_sf"/>
</dbReference>
<dbReference type="SMART" id="SM00052">
    <property type="entry name" value="EAL"/>
    <property type="match status" value="1"/>
</dbReference>
<evidence type="ECO:0000259" key="3">
    <source>
        <dbReference type="PROSITE" id="PS50883"/>
    </source>
</evidence>
<feature type="domain" description="GGDEF" evidence="4">
    <location>
        <begin position="226"/>
        <end position="359"/>
    </location>
</feature>
<comment type="caution">
    <text evidence="5">The sequence shown here is derived from an EMBL/GenBank/DDBJ whole genome shotgun (WGS) entry which is preliminary data.</text>
</comment>
<feature type="domain" description="PAC" evidence="2">
    <location>
        <begin position="142"/>
        <end position="194"/>
    </location>
</feature>
<gene>
    <name evidence="5" type="ORF">NX786_14260</name>
</gene>
<dbReference type="InterPro" id="IPR029787">
    <property type="entry name" value="Nucleotide_cyclase"/>
</dbReference>
<dbReference type="InterPro" id="IPR000700">
    <property type="entry name" value="PAS-assoc_C"/>
</dbReference>
<dbReference type="InterPro" id="IPR000014">
    <property type="entry name" value="PAS"/>
</dbReference>
<proteinExistence type="predicted"/>
<dbReference type="SMART" id="SM00267">
    <property type="entry name" value="GGDEF"/>
    <property type="match status" value="1"/>
</dbReference>
<name>A0ABT2BZE1_9BURK</name>
<dbReference type="Pfam" id="PF00563">
    <property type="entry name" value="EAL"/>
    <property type="match status" value="1"/>
</dbReference>
<dbReference type="CDD" id="cd01949">
    <property type="entry name" value="GGDEF"/>
    <property type="match status" value="1"/>
</dbReference>
<feature type="domain" description="PAS" evidence="1">
    <location>
        <begin position="66"/>
        <end position="139"/>
    </location>
</feature>